<dbReference type="AlphaFoldDB" id="A0A094WDZ5"/>
<comment type="caution">
    <text evidence="2">The sequence shown here is derived from an EMBL/GenBank/DDBJ whole genome shotgun (WGS) entry which is preliminary data.</text>
</comment>
<dbReference type="OrthoDB" id="9151463at2"/>
<reference evidence="2 3" key="1">
    <citation type="submission" date="2014-06" db="EMBL/GenBank/DDBJ databases">
        <title>Draft genome sequence of iron oxidizing acidophile Leptospirillum ferriphilum DSM14647.</title>
        <authorList>
            <person name="Cardenas J.P."/>
            <person name="Lazcano M."/>
            <person name="Ossandon F.J."/>
            <person name="Corbett M."/>
            <person name="Holmes D.S."/>
            <person name="Watkin E."/>
        </authorList>
    </citation>
    <scope>NUCLEOTIDE SEQUENCE [LARGE SCALE GENOMIC DNA]</scope>
    <source>
        <strain evidence="2 3">DSM 14647</strain>
    </source>
</reference>
<evidence type="ECO:0000313" key="3">
    <source>
        <dbReference type="Proteomes" id="UP000029452"/>
    </source>
</evidence>
<evidence type="ECO:0000256" key="1">
    <source>
        <dbReference type="SAM" id="MobiDB-lite"/>
    </source>
</evidence>
<dbReference type="EMBL" id="JPGK01000005">
    <property type="protein sequence ID" value="KGA93857.1"/>
    <property type="molecule type" value="Genomic_DNA"/>
</dbReference>
<feature type="compositionally biased region" description="Basic and acidic residues" evidence="1">
    <location>
        <begin position="209"/>
        <end position="238"/>
    </location>
</feature>
<name>A0A094WDZ5_9BACT</name>
<gene>
    <name evidence="2" type="ORF">LptCag_1567</name>
</gene>
<protein>
    <submittedName>
        <fullName evidence="2">Uncharacterized protein</fullName>
    </submittedName>
</protein>
<feature type="compositionally biased region" description="Basic and acidic residues" evidence="1">
    <location>
        <begin position="160"/>
        <end position="171"/>
    </location>
</feature>
<accession>A0A094WDZ5</accession>
<evidence type="ECO:0000313" key="2">
    <source>
        <dbReference type="EMBL" id="KGA93857.1"/>
    </source>
</evidence>
<proteinExistence type="predicted"/>
<feature type="region of interest" description="Disordered" evidence="1">
    <location>
        <begin position="157"/>
        <end position="238"/>
    </location>
</feature>
<feature type="compositionally biased region" description="Basic and acidic residues" evidence="1">
    <location>
        <begin position="179"/>
        <end position="191"/>
    </location>
</feature>
<dbReference type="PATRIC" id="fig|178606.4.peg.1573"/>
<organism evidence="2 3">
    <name type="scientific">Leptospirillum ferriphilum</name>
    <dbReference type="NCBI Taxonomy" id="178606"/>
    <lineage>
        <taxon>Bacteria</taxon>
        <taxon>Pseudomonadati</taxon>
        <taxon>Nitrospirota</taxon>
        <taxon>Nitrospiria</taxon>
        <taxon>Nitrospirales</taxon>
        <taxon>Nitrospiraceae</taxon>
        <taxon>Leptospirillum</taxon>
    </lineage>
</organism>
<sequence length="374" mass="43811">MKLSKGGRYRIVHVKVWQDDKFPFMEDDAKMVWFHAYTSHFSNGIGFYHASIEALAAEIRWSPERYRIGMQICIDNLLIKYDERFQQVYFPNFFKWNPPLNPKHFTGLMTSIEDLAESPLKSEFFKDIKELAKEWGKSYEKVLDTCRIPMVIHMPYQEQEQDKEKEQDKKILTSPENGSGKEGKTSVDDSRQGGCSFPPQAEFFPPGGAHDHRPKERSVETERGQTPPQREERRARREYPENFERAWSIYPRRNGDNPKVKAMKAWNARLKEGRMAEEIIAGVSRYRMWCEKTGKINTEMVKQAATFFGPDMPFLEAWDVSPLGRNGPETPKRMTFGEMRDERNSQAMREFLGETEDMKDPFFAEEWNGETINL</sequence>
<dbReference type="Proteomes" id="UP000029452">
    <property type="component" value="Unassembled WGS sequence"/>
</dbReference>
<dbReference type="RefSeq" id="WP_052157866.1">
    <property type="nucleotide sequence ID" value="NZ_JPGK01000005.1"/>
</dbReference>